<accession>A0A644WRY7</accession>
<dbReference type="PROSITE" id="PS50801">
    <property type="entry name" value="STAS"/>
    <property type="match status" value="1"/>
</dbReference>
<feature type="domain" description="STAS" evidence="6">
    <location>
        <begin position="437"/>
        <end position="547"/>
    </location>
</feature>
<feature type="transmembrane region" description="Helical" evidence="5">
    <location>
        <begin position="384"/>
        <end position="417"/>
    </location>
</feature>
<sequence>MKKGMNIMFKSYIKDIKNEFKGYGLLNLKQDLMAGITVTAVALPLALAFGVSSGATAAAGLITAILSGVVIGALSGGSFQISGPTGAMSAILVALFQKYGLEGVWIAGALAGIILILAGIFKLGKIVSYIPTPVITGFTSGIALIIAIGQLDNFFGVSTKSSESAAIKVLNFLSTPLHPNWYAISIGLLVVIIMMIWPKKFNNIIPSSLIALIIILVINMIFKLPVDIIGDIPQKLLLDDRLHITSINFEIVKSVLVPAISIAALAMIESLLCGEVGKKMKGDTFDANRELIAQGVGNFIIPFFGGVPATAAIARTSVAIKSGAQTRLVSMFHSVFLMLSMFLLAPVMSSIPLSALAGILMVTAWRMNEWENIKYIFSKKFKGAILKFLITMFATVALDLTQAILIGVIFSSLLFIVKIANMDISVSEVDEKRLDNIVSKSNNLSSIKVMYFTGPLFFATTEKFKKEILSIRDAKVIILSMRGVPLIDTSALQALSEVIEEIESRGCRIMLCGLQQSVKDIIDKSGFEEKLGSNMIFWSADQAIKSAKTIVA</sequence>
<proteinExistence type="predicted"/>
<feature type="transmembrane region" description="Helical" evidence="5">
    <location>
        <begin position="32"/>
        <end position="51"/>
    </location>
</feature>
<evidence type="ECO:0000256" key="3">
    <source>
        <dbReference type="ARBA" id="ARBA00022989"/>
    </source>
</evidence>
<dbReference type="Pfam" id="PF00916">
    <property type="entry name" value="Sulfate_transp"/>
    <property type="match status" value="1"/>
</dbReference>
<feature type="transmembrane region" description="Helical" evidence="5">
    <location>
        <begin position="103"/>
        <end position="121"/>
    </location>
</feature>
<evidence type="ECO:0000256" key="1">
    <source>
        <dbReference type="ARBA" id="ARBA00004141"/>
    </source>
</evidence>
<feature type="transmembrane region" description="Helical" evidence="5">
    <location>
        <begin position="255"/>
        <end position="274"/>
    </location>
</feature>
<comment type="caution">
    <text evidence="7">The sequence shown here is derived from an EMBL/GenBank/DDBJ whole genome shotgun (WGS) entry which is preliminary data.</text>
</comment>
<evidence type="ECO:0000256" key="2">
    <source>
        <dbReference type="ARBA" id="ARBA00022692"/>
    </source>
</evidence>
<comment type="subcellular location">
    <subcellularLocation>
        <location evidence="1">Membrane</location>
        <topology evidence="1">Multi-pass membrane protein</topology>
    </subcellularLocation>
</comment>
<feature type="transmembrane region" description="Helical" evidence="5">
    <location>
        <begin position="57"/>
        <end position="74"/>
    </location>
</feature>
<evidence type="ECO:0000259" key="6">
    <source>
        <dbReference type="PROSITE" id="PS50801"/>
    </source>
</evidence>
<evidence type="ECO:0000313" key="7">
    <source>
        <dbReference type="EMBL" id="MPM06228.1"/>
    </source>
</evidence>
<protein>
    <submittedName>
        <fullName evidence="7">C4-dicarboxylic acid transporter DauA</fullName>
    </submittedName>
</protein>
<keyword evidence="3 5" id="KW-1133">Transmembrane helix</keyword>
<keyword evidence="2 5" id="KW-0812">Transmembrane</keyword>
<dbReference type="InterPro" id="IPR002645">
    <property type="entry name" value="STAS_dom"/>
</dbReference>
<feature type="transmembrane region" description="Helical" evidence="5">
    <location>
        <begin position="180"/>
        <end position="197"/>
    </location>
</feature>
<feature type="transmembrane region" description="Helical" evidence="5">
    <location>
        <begin position="133"/>
        <end position="151"/>
    </location>
</feature>
<dbReference type="AlphaFoldDB" id="A0A644WRY7"/>
<reference evidence="7" key="1">
    <citation type="submission" date="2019-08" db="EMBL/GenBank/DDBJ databases">
        <authorList>
            <person name="Kucharzyk K."/>
            <person name="Murdoch R.W."/>
            <person name="Higgins S."/>
            <person name="Loffler F."/>
        </authorList>
    </citation>
    <scope>NUCLEOTIDE SEQUENCE</scope>
</reference>
<feature type="transmembrane region" description="Helical" evidence="5">
    <location>
        <begin position="334"/>
        <end position="363"/>
    </location>
</feature>
<evidence type="ECO:0000256" key="5">
    <source>
        <dbReference type="SAM" id="Phobius"/>
    </source>
</evidence>
<feature type="transmembrane region" description="Helical" evidence="5">
    <location>
        <begin position="295"/>
        <end position="314"/>
    </location>
</feature>
<gene>
    <name evidence="7" type="primary">dauA_10</name>
    <name evidence="7" type="ORF">SDC9_52524</name>
</gene>
<dbReference type="InterPro" id="IPR036513">
    <property type="entry name" value="STAS_dom_sf"/>
</dbReference>
<dbReference type="EMBL" id="VSSQ01001210">
    <property type="protein sequence ID" value="MPM06228.1"/>
    <property type="molecule type" value="Genomic_DNA"/>
</dbReference>
<dbReference type="GO" id="GO:0055085">
    <property type="term" value="P:transmembrane transport"/>
    <property type="evidence" value="ECO:0007669"/>
    <property type="project" value="InterPro"/>
</dbReference>
<evidence type="ECO:0000256" key="4">
    <source>
        <dbReference type="ARBA" id="ARBA00023136"/>
    </source>
</evidence>
<dbReference type="InterPro" id="IPR011547">
    <property type="entry name" value="SLC26A/SulP_dom"/>
</dbReference>
<dbReference type="InterPro" id="IPR001902">
    <property type="entry name" value="SLC26A/SulP_fam"/>
</dbReference>
<keyword evidence="4 5" id="KW-0472">Membrane</keyword>
<organism evidence="7">
    <name type="scientific">bioreactor metagenome</name>
    <dbReference type="NCBI Taxonomy" id="1076179"/>
    <lineage>
        <taxon>unclassified sequences</taxon>
        <taxon>metagenomes</taxon>
        <taxon>ecological metagenomes</taxon>
    </lineage>
</organism>
<dbReference type="SUPFAM" id="SSF52091">
    <property type="entry name" value="SpoIIaa-like"/>
    <property type="match status" value="1"/>
</dbReference>
<dbReference type="GO" id="GO:0016020">
    <property type="term" value="C:membrane"/>
    <property type="evidence" value="ECO:0007669"/>
    <property type="project" value="UniProtKB-SubCell"/>
</dbReference>
<feature type="transmembrane region" description="Helical" evidence="5">
    <location>
        <begin position="204"/>
        <end position="222"/>
    </location>
</feature>
<dbReference type="Pfam" id="PF01740">
    <property type="entry name" value="STAS"/>
    <property type="match status" value="1"/>
</dbReference>
<dbReference type="PANTHER" id="PTHR11814">
    <property type="entry name" value="SULFATE TRANSPORTER"/>
    <property type="match status" value="1"/>
</dbReference>
<name>A0A644WRY7_9ZZZZ</name>
<dbReference type="CDD" id="cd07042">
    <property type="entry name" value="STAS_SulP_like_sulfate_transporter"/>
    <property type="match status" value="1"/>
</dbReference>
<dbReference type="Gene3D" id="3.30.750.24">
    <property type="entry name" value="STAS domain"/>
    <property type="match status" value="1"/>
</dbReference>